<gene>
    <name evidence="1" type="ORF">H2198_010142</name>
</gene>
<accession>A0ACC2ZSM4</accession>
<sequence length="517" mass="54812">MHKWILALVAALSVGAALATPATVVMLDAENMTCPACGITIRKALEKVPGVADVKVDTRAETVTVTFESSQTDAAGIARAVTEAGFPAKVRTGVGQTGCEIDCATLESAPLNQRCACEVVDILRLHESIRGAFPEFTTDPAVHAHLFSPYALFVDRPALEAMGRVAAAVFDVAGNPGYSQRVLQWAPDIATHDPGSAGGVLGLDFHLTVDGPRLIEVNTNPGGLLLNALLLDAVRSCAPPAWATWTNAAQARDAAVTAWMEDARQQSGRTPSRLAIVDSTPRAQFLYPEFVLYANAFRDHGVDCVISAPEDLSFGSDGLEDAHGRIDTVYNRLTDFALEDASHADIREAYLAGDVALMPHPRAHALFADKRNLAVLGDPALLGGFGVDAGSTALLGQVIPPTVELVPANRDALWAVRNGYFFKPAAGFGSRGSYRGDKLTRRTWASMASATYIAQAFAPPSMRIVHGGQSLKADVRCFASEAGVLLFAARLYQGQTTNMRTPGGGFAAVLTSSRIEE</sequence>
<dbReference type="Proteomes" id="UP001172386">
    <property type="component" value="Unassembled WGS sequence"/>
</dbReference>
<evidence type="ECO:0000313" key="2">
    <source>
        <dbReference type="Proteomes" id="UP001172386"/>
    </source>
</evidence>
<protein>
    <submittedName>
        <fullName evidence="1">Uncharacterized protein</fullName>
    </submittedName>
</protein>
<dbReference type="EMBL" id="JAPDRQ010000331">
    <property type="protein sequence ID" value="KAJ9650548.1"/>
    <property type="molecule type" value="Genomic_DNA"/>
</dbReference>
<organism evidence="1 2">
    <name type="scientific">Neophaeococcomyces mojaviensis</name>
    <dbReference type="NCBI Taxonomy" id="3383035"/>
    <lineage>
        <taxon>Eukaryota</taxon>
        <taxon>Fungi</taxon>
        <taxon>Dikarya</taxon>
        <taxon>Ascomycota</taxon>
        <taxon>Pezizomycotina</taxon>
        <taxon>Eurotiomycetes</taxon>
        <taxon>Chaetothyriomycetidae</taxon>
        <taxon>Chaetothyriales</taxon>
        <taxon>Chaetothyriales incertae sedis</taxon>
        <taxon>Neophaeococcomyces</taxon>
    </lineage>
</organism>
<name>A0ACC2ZSM4_9EURO</name>
<comment type="caution">
    <text evidence="1">The sequence shown here is derived from an EMBL/GenBank/DDBJ whole genome shotgun (WGS) entry which is preliminary data.</text>
</comment>
<reference evidence="1" key="1">
    <citation type="submission" date="2022-10" db="EMBL/GenBank/DDBJ databases">
        <title>Culturing micro-colonial fungi from biological soil crusts in the Mojave desert and describing Neophaeococcomyces mojavensis, and introducing the new genera and species Taxawa tesnikishii.</title>
        <authorList>
            <person name="Kurbessoian T."/>
            <person name="Stajich J.E."/>
        </authorList>
    </citation>
    <scope>NUCLEOTIDE SEQUENCE</scope>
    <source>
        <strain evidence="1">JES_112</strain>
    </source>
</reference>
<proteinExistence type="predicted"/>
<keyword evidence="2" id="KW-1185">Reference proteome</keyword>
<evidence type="ECO:0000313" key="1">
    <source>
        <dbReference type="EMBL" id="KAJ9650548.1"/>
    </source>
</evidence>